<proteinExistence type="predicted"/>
<sequence>MSIAGKIDNIDSDDTPYTTSLLSYDTQLKEAAELLVTMHVVLQMVHTSERNLLQARITALSSLRKDAQAEYEAIPKDAGNIIQSEITMPNRVIERNAARNSLKEHLTNLNASIAALRSKSYVLERGEFNAAERWNASSEGRGATNTHMLASVGPSSTAQTVGHDKPLQA</sequence>
<evidence type="ECO:0000256" key="1">
    <source>
        <dbReference type="SAM" id="MobiDB-lite"/>
    </source>
</evidence>
<keyword evidence="3" id="KW-1185">Reference proteome</keyword>
<dbReference type="Proteomes" id="UP001521222">
    <property type="component" value="Unassembled WGS sequence"/>
</dbReference>
<dbReference type="EMBL" id="JAKIXB020000009">
    <property type="protein sequence ID" value="KAL1605468.1"/>
    <property type="molecule type" value="Genomic_DNA"/>
</dbReference>
<evidence type="ECO:0000313" key="2">
    <source>
        <dbReference type="EMBL" id="KAL1605468.1"/>
    </source>
</evidence>
<accession>A0ABR3RM05</accession>
<feature type="compositionally biased region" description="Polar residues" evidence="1">
    <location>
        <begin position="136"/>
        <end position="160"/>
    </location>
</feature>
<organism evidence="2 3">
    <name type="scientific">Nothophoma quercina</name>
    <dbReference type="NCBI Taxonomy" id="749835"/>
    <lineage>
        <taxon>Eukaryota</taxon>
        <taxon>Fungi</taxon>
        <taxon>Dikarya</taxon>
        <taxon>Ascomycota</taxon>
        <taxon>Pezizomycotina</taxon>
        <taxon>Dothideomycetes</taxon>
        <taxon>Pleosporomycetidae</taxon>
        <taxon>Pleosporales</taxon>
        <taxon>Pleosporineae</taxon>
        <taxon>Didymellaceae</taxon>
        <taxon>Nothophoma</taxon>
    </lineage>
</organism>
<name>A0ABR3RM05_9PLEO</name>
<reference evidence="2 3" key="1">
    <citation type="submission" date="2024-02" db="EMBL/GenBank/DDBJ databases">
        <title>De novo assembly and annotation of 12 fungi associated with fruit tree decline syndrome in Ontario, Canada.</title>
        <authorList>
            <person name="Sulman M."/>
            <person name="Ellouze W."/>
            <person name="Ilyukhin E."/>
        </authorList>
    </citation>
    <scope>NUCLEOTIDE SEQUENCE [LARGE SCALE GENOMIC DNA]</scope>
    <source>
        <strain evidence="2 3">M97-236</strain>
    </source>
</reference>
<evidence type="ECO:0000313" key="3">
    <source>
        <dbReference type="Proteomes" id="UP001521222"/>
    </source>
</evidence>
<protein>
    <submittedName>
        <fullName evidence="2">Uncharacterized protein</fullName>
    </submittedName>
</protein>
<feature type="region of interest" description="Disordered" evidence="1">
    <location>
        <begin position="136"/>
        <end position="169"/>
    </location>
</feature>
<gene>
    <name evidence="2" type="ORF">SLS59_003270</name>
</gene>
<comment type="caution">
    <text evidence="2">The sequence shown here is derived from an EMBL/GenBank/DDBJ whole genome shotgun (WGS) entry which is preliminary data.</text>
</comment>